<dbReference type="GO" id="GO:0005634">
    <property type="term" value="C:nucleus"/>
    <property type="evidence" value="ECO:0007669"/>
    <property type="project" value="UniProtKB-SubCell"/>
</dbReference>
<dbReference type="SUPFAM" id="SSF50978">
    <property type="entry name" value="WD40 repeat-like"/>
    <property type="match status" value="1"/>
</dbReference>
<proteinExistence type="predicted"/>
<dbReference type="InterPro" id="IPR015943">
    <property type="entry name" value="WD40/YVTN_repeat-like_dom_sf"/>
</dbReference>
<dbReference type="InterPro" id="IPR019775">
    <property type="entry name" value="WD40_repeat_CS"/>
</dbReference>
<organism evidence="9">
    <name type="scientific">Phaffia rhodozyma</name>
    <name type="common">Yeast</name>
    <name type="synonym">Xanthophyllomyces dendrorhous</name>
    <dbReference type="NCBI Taxonomy" id="264483"/>
    <lineage>
        <taxon>Eukaryota</taxon>
        <taxon>Fungi</taxon>
        <taxon>Dikarya</taxon>
        <taxon>Basidiomycota</taxon>
        <taxon>Agaricomycotina</taxon>
        <taxon>Tremellomycetes</taxon>
        <taxon>Cystofilobasidiales</taxon>
        <taxon>Mrakiaceae</taxon>
        <taxon>Phaffia</taxon>
    </lineage>
</organism>
<dbReference type="PANTHER" id="PTHR22850">
    <property type="entry name" value="WD40 REPEAT FAMILY"/>
    <property type="match status" value="1"/>
</dbReference>
<dbReference type="InterPro" id="IPR050459">
    <property type="entry name" value="WD_repeat_RBAP46/RBAP48/MSI1"/>
</dbReference>
<evidence type="ECO:0000256" key="2">
    <source>
        <dbReference type="ARBA" id="ARBA00022574"/>
    </source>
</evidence>
<dbReference type="Pfam" id="PF00400">
    <property type="entry name" value="WD40"/>
    <property type="match status" value="4"/>
</dbReference>
<name>A0A0F7SRT9_PHARH</name>
<dbReference type="PROSITE" id="PS50294">
    <property type="entry name" value="WD_REPEATS_REGION"/>
    <property type="match status" value="3"/>
</dbReference>
<evidence type="ECO:0000256" key="7">
    <source>
        <dbReference type="SAM" id="MobiDB-lite"/>
    </source>
</evidence>
<keyword evidence="2 6" id="KW-0853">WD repeat</keyword>
<dbReference type="GO" id="GO:0006325">
    <property type="term" value="P:chromatin organization"/>
    <property type="evidence" value="ECO:0007669"/>
    <property type="project" value="UniProtKB-KW"/>
</dbReference>
<dbReference type="PROSITE" id="PS00678">
    <property type="entry name" value="WD_REPEATS_1"/>
    <property type="match status" value="1"/>
</dbReference>
<feature type="domain" description="Histone-binding protein RBBP4-like N-terminal" evidence="8">
    <location>
        <begin position="26"/>
        <end position="96"/>
    </location>
</feature>
<dbReference type="PROSITE" id="PS50082">
    <property type="entry name" value="WD_REPEATS_2"/>
    <property type="match status" value="3"/>
</dbReference>
<comment type="subcellular location">
    <subcellularLocation>
        <location evidence="1">Nucleus</location>
    </subcellularLocation>
</comment>
<feature type="region of interest" description="Disordered" evidence="7">
    <location>
        <begin position="1"/>
        <end position="21"/>
    </location>
</feature>
<dbReference type="PRINTS" id="PR00320">
    <property type="entry name" value="GPROTEINBRPT"/>
</dbReference>
<evidence type="ECO:0000256" key="1">
    <source>
        <dbReference type="ARBA" id="ARBA00004123"/>
    </source>
</evidence>
<reference evidence="9" key="1">
    <citation type="submission" date="2014-08" db="EMBL/GenBank/DDBJ databases">
        <authorList>
            <person name="Sharma Rahul"/>
            <person name="Thines Marco"/>
        </authorList>
    </citation>
    <scope>NUCLEOTIDE SEQUENCE</scope>
</reference>
<protein>
    <submittedName>
        <fullName evidence="9">Nucleosome remodeling subunit caf1 nurf55 msi1</fullName>
    </submittedName>
</protein>
<evidence type="ECO:0000256" key="3">
    <source>
        <dbReference type="ARBA" id="ARBA00022737"/>
    </source>
</evidence>
<evidence type="ECO:0000256" key="4">
    <source>
        <dbReference type="ARBA" id="ARBA00022853"/>
    </source>
</evidence>
<dbReference type="InterPro" id="IPR022052">
    <property type="entry name" value="Histone-bd_RBBP4-like_N"/>
</dbReference>
<sequence length="433" mass="48030">MASSLAPIQVDDDEVDPSGENQVINEEYKIWKKNTPFLYDQVLTHAMTWPSLTCQWFPDVESPPNADYTLHRLLLGTHTSGQAQDQLIIAQVQIPNASSGSLSSGLAEYDEDRGELGSHAGPSARVTAIQTINHDGEINRARYMPQNPNLLATKTVSGDVCVFDRTKHSSEASADGVSRPDLRLKGQSKEGYGLCWNPVKSGHVLSASEDTTVCHWDINGYSKTNNSLDPIRVYRGHTSIVEDVAWHNEHDYLFASCGDDRQLMIWDTREDGSVKPRHQIEAHQAEINAVAFSPSSSNLLLTASGDKTIGLWDLRKLSVKLHSFESHSDEVIQLAWSPHNETVFASSSSDRRVNIWDLSKIGDEQTPEDADDGPPELLFVHGGHTSKPSDLSWNPNVEWGLSSTSEDNIVMIWQPSQNFYAGDLVDIRSDELE</sequence>
<evidence type="ECO:0000256" key="6">
    <source>
        <dbReference type="PROSITE-ProRule" id="PRU00221"/>
    </source>
</evidence>
<dbReference type="AlphaFoldDB" id="A0A0F7SRT9"/>
<keyword evidence="5" id="KW-0539">Nucleus</keyword>
<feature type="repeat" description="WD" evidence="6">
    <location>
        <begin position="324"/>
        <end position="359"/>
    </location>
</feature>
<accession>A0A0F7SRT9</accession>
<dbReference type="InterPro" id="IPR020472">
    <property type="entry name" value="WD40_PAC1"/>
</dbReference>
<dbReference type="Gene3D" id="2.130.10.10">
    <property type="entry name" value="YVTN repeat-like/Quinoprotein amine dehydrogenase"/>
    <property type="match status" value="1"/>
</dbReference>
<dbReference type="EMBL" id="LN483142">
    <property type="protein sequence ID" value="CED83414.1"/>
    <property type="molecule type" value="Genomic_DNA"/>
</dbReference>
<keyword evidence="4" id="KW-0156">Chromatin regulator</keyword>
<dbReference type="Pfam" id="PF12265">
    <property type="entry name" value="CAF1C_H4-bd"/>
    <property type="match status" value="1"/>
</dbReference>
<dbReference type="InterPro" id="IPR001680">
    <property type="entry name" value="WD40_rpt"/>
</dbReference>
<feature type="repeat" description="WD" evidence="6">
    <location>
        <begin position="234"/>
        <end position="276"/>
    </location>
</feature>
<evidence type="ECO:0000259" key="8">
    <source>
        <dbReference type="Pfam" id="PF12265"/>
    </source>
</evidence>
<dbReference type="InterPro" id="IPR036322">
    <property type="entry name" value="WD40_repeat_dom_sf"/>
</dbReference>
<evidence type="ECO:0000256" key="5">
    <source>
        <dbReference type="ARBA" id="ARBA00023242"/>
    </source>
</evidence>
<evidence type="ECO:0000313" key="9">
    <source>
        <dbReference type="EMBL" id="CED83414.1"/>
    </source>
</evidence>
<dbReference type="SMART" id="SM00320">
    <property type="entry name" value="WD40"/>
    <property type="match status" value="6"/>
</dbReference>
<feature type="repeat" description="WD" evidence="6">
    <location>
        <begin position="280"/>
        <end position="315"/>
    </location>
</feature>
<keyword evidence="3" id="KW-0677">Repeat</keyword>